<keyword evidence="3" id="KW-0328">Glycosyltransferase</keyword>
<keyword evidence="2" id="KW-1003">Cell membrane</keyword>
<evidence type="ECO:0000256" key="4">
    <source>
        <dbReference type="ARBA" id="ARBA00022679"/>
    </source>
</evidence>
<feature type="transmembrane region" description="Helical" evidence="9">
    <location>
        <begin position="321"/>
        <end position="343"/>
    </location>
</feature>
<evidence type="ECO:0000256" key="8">
    <source>
        <dbReference type="SAM" id="MobiDB-lite"/>
    </source>
</evidence>
<dbReference type="PANTHER" id="PTHR33908:SF11">
    <property type="entry name" value="MEMBRANE PROTEIN"/>
    <property type="match status" value="1"/>
</dbReference>
<organism evidence="11 12">
    <name type="scientific">Aquisphaera giovannonii</name>
    <dbReference type="NCBI Taxonomy" id="406548"/>
    <lineage>
        <taxon>Bacteria</taxon>
        <taxon>Pseudomonadati</taxon>
        <taxon>Planctomycetota</taxon>
        <taxon>Planctomycetia</taxon>
        <taxon>Isosphaerales</taxon>
        <taxon>Isosphaeraceae</taxon>
        <taxon>Aquisphaera</taxon>
    </lineage>
</organism>
<gene>
    <name evidence="11" type="ORF">OJF2_64580</name>
</gene>
<evidence type="ECO:0000256" key="2">
    <source>
        <dbReference type="ARBA" id="ARBA00022475"/>
    </source>
</evidence>
<feature type="region of interest" description="Disordered" evidence="8">
    <location>
        <begin position="547"/>
        <end position="570"/>
    </location>
</feature>
<dbReference type="Proteomes" id="UP000324233">
    <property type="component" value="Chromosome"/>
</dbReference>
<dbReference type="Pfam" id="PF13231">
    <property type="entry name" value="PMT_2"/>
    <property type="match status" value="1"/>
</dbReference>
<feature type="domain" description="Glycosyltransferase RgtA/B/C/D-like" evidence="10">
    <location>
        <begin position="72"/>
        <end position="207"/>
    </location>
</feature>
<dbReference type="AlphaFoldDB" id="A0A5B9WB95"/>
<feature type="transmembrane region" description="Helical" evidence="9">
    <location>
        <begin position="71"/>
        <end position="93"/>
    </location>
</feature>
<evidence type="ECO:0000256" key="1">
    <source>
        <dbReference type="ARBA" id="ARBA00004651"/>
    </source>
</evidence>
<name>A0A5B9WB95_9BACT</name>
<keyword evidence="5 9" id="KW-0812">Transmembrane</keyword>
<comment type="subcellular location">
    <subcellularLocation>
        <location evidence="1">Cell membrane</location>
        <topology evidence="1">Multi-pass membrane protein</topology>
    </subcellularLocation>
</comment>
<sequence>MAAAAVLLTWLARHTDVIYADGLRYIAQARRFDAGSWKEVFAKGTDHPAYPAAIALTHLARGGIGPADWQAAGQLASVVAGVLLIVPVYLFALELFGTRAAWLACVLTLLVPLTGHVLADVLSEGTFLLFWMFGCWAGLGFLRAGSTRWLIAAVAFASLAYLVRPEGVLLPASLAATLVLSAVVPALRLPRARSLRAAAILLVGPVLLAGPFLLLKGGIATKPAVARLFGLSGRSAAMAVERERPLDPDQTVAATCLAAARAVSRAIAEGVSPILLPAAVAGIALAARRREHARRNVFLAVVASAWILALLRLHATGGYCTARHAMLLSLILIAFAAAGLLALADRAAASVRERLRRHVPETAILAAALLVVLAVSGRAAIAPVNPGYASYRPAGEWIAANTAADARILDLKGWASFYGCRQGYGFGEIEDALRDPNLRWVVAHDAFLVGPWSYCDIIRGAVAGKACVKSFPETPRRGVAQVHIFDRSIPAVATSGGRELPPVRGRDDTHLTDEALRLRQRLSACVFGNPVPVRVVATRPKSSGYGDLVIPSLGEGEGRGEAERAGTPPR</sequence>
<evidence type="ECO:0000256" key="5">
    <source>
        <dbReference type="ARBA" id="ARBA00022692"/>
    </source>
</evidence>
<keyword evidence="12" id="KW-1185">Reference proteome</keyword>
<dbReference type="GO" id="GO:0005886">
    <property type="term" value="C:plasma membrane"/>
    <property type="evidence" value="ECO:0007669"/>
    <property type="project" value="UniProtKB-SubCell"/>
</dbReference>
<dbReference type="InterPro" id="IPR038731">
    <property type="entry name" value="RgtA/B/C-like"/>
</dbReference>
<keyword evidence="6 9" id="KW-1133">Transmembrane helix</keyword>
<protein>
    <recommendedName>
        <fullName evidence="10">Glycosyltransferase RgtA/B/C/D-like domain-containing protein</fullName>
    </recommendedName>
</protein>
<accession>A0A5B9WB95</accession>
<proteinExistence type="predicted"/>
<feature type="transmembrane region" description="Helical" evidence="9">
    <location>
        <begin position="147"/>
        <end position="163"/>
    </location>
</feature>
<evidence type="ECO:0000256" key="3">
    <source>
        <dbReference type="ARBA" id="ARBA00022676"/>
    </source>
</evidence>
<dbReference type="GO" id="GO:0009103">
    <property type="term" value="P:lipopolysaccharide biosynthetic process"/>
    <property type="evidence" value="ECO:0007669"/>
    <property type="project" value="UniProtKB-ARBA"/>
</dbReference>
<feature type="transmembrane region" description="Helical" evidence="9">
    <location>
        <begin position="363"/>
        <end position="381"/>
    </location>
</feature>
<reference evidence="11 12" key="1">
    <citation type="submission" date="2019-08" db="EMBL/GenBank/DDBJ databases">
        <title>Deep-cultivation of Planctomycetes and their phenomic and genomic characterization uncovers novel biology.</title>
        <authorList>
            <person name="Wiegand S."/>
            <person name="Jogler M."/>
            <person name="Boedeker C."/>
            <person name="Pinto D."/>
            <person name="Vollmers J."/>
            <person name="Rivas-Marin E."/>
            <person name="Kohn T."/>
            <person name="Peeters S.H."/>
            <person name="Heuer A."/>
            <person name="Rast P."/>
            <person name="Oberbeckmann S."/>
            <person name="Bunk B."/>
            <person name="Jeske O."/>
            <person name="Meyerdierks A."/>
            <person name="Storesund J.E."/>
            <person name="Kallscheuer N."/>
            <person name="Luecker S."/>
            <person name="Lage O.M."/>
            <person name="Pohl T."/>
            <person name="Merkel B.J."/>
            <person name="Hornburger P."/>
            <person name="Mueller R.-W."/>
            <person name="Bruemmer F."/>
            <person name="Labrenz M."/>
            <person name="Spormann A.M."/>
            <person name="Op den Camp H."/>
            <person name="Overmann J."/>
            <person name="Amann R."/>
            <person name="Jetten M.S.M."/>
            <person name="Mascher T."/>
            <person name="Medema M.H."/>
            <person name="Devos D.P."/>
            <person name="Kaster A.-K."/>
            <person name="Ovreas L."/>
            <person name="Rohde M."/>
            <person name="Galperin M.Y."/>
            <person name="Jogler C."/>
        </authorList>
    </citation>
    <scope>NUCLEOTIDE SEQUENCE [LARGE SCALE GENOMIC DNA]</scope>
    <source>
        <strain evidence="11 12">OJF2</strain>
    </source>
</reference>
<feature type="transmembrane region" description="Helical" evidence="9">
    <location>
        <begin position="297"/>
        <end position="315"/>
    </location>
</feature>
<dbReference type="PANTHER" id="PTHR33908">
    <property type="entry name" value="MANNOSYLTRANSFERASE YKCB-RELATED"/>
    <property type="match status" value="1"/>
</dbReference>
<feature type="transmembrane region" description="Helical" evidence="9">
    <location>
        <begin position="199"/>
        <end position="219"/>
    </location>
</feature>
<dbReference type="KEGG" id="agv:OJF2_64580"/>
<evidence type="ECO:0000259" key="10">
    <source>
        <dbReference type="Pfam" id="PF13231"/>
    </source>
</evidence>
<feature type="transmembrane region" description="Helical" evidence="9">
    <location>
        <begin position="169"/>
        <end position="187"/>
    </location>
</feature>
<keyword evidence="7 9" id="KW-0472">Membrane</keyword>
<evidence type="ECO:0000256" key="7">
    <source>
        <dbReference type="ARBA" id="ARBA00023136"/>
    </source>
</evidence>
<keyword evidence="4" id="KW-0808">Transferase</keyword>
<dbReference type="EMBL" id="CP042997">
    <property type="protein sequence ID" value="QEH37866.1"/>
    <property type="molecule type" value="Genomic_DNA"/>
</dbReference>
<evidence type="ECO:0000256" key="6">
    <source>
        <dbReference type="ARBA" id="ARBA00022989"/>
    </source>
</evidence>
<dbReference type="GO" id="GO:0016763">
    <property type="term" value="F:pentosyltransferase activity"/>
    <property type="evidence" value="ECO:0007669"/>
    <property type="project" value="TreeGrafter"/>
</dbReference>
<evidence type="ECO:0000256" key="9">
    <source>
        <dbReference type="SAM" id="Phobius"/>
    </source>
</evidence>
<evidence type="ECO:0000313" key="12">
    <source>
        <dbReference type="Proteomes" id="UP000324233"/>
    </source>
</evidence>
<evidence type="ECO:0000313" key="11">
    <source>
        <dbReference type="EMBL" id="QEH37866.1"/>
    </source>
</evidence>
<feature type="transmembrane region" description="Helical" evidence="9">
    <location>
        <begin position="100"/>
        <end position="119"/>
    </location>
</feature>
<dbReference type="InterPro" id="IPR050297">
    <property type="entry name" value="LipidA_mod_glycosyltrf_83"/>
</dbReference>